<evidence type="ECO:0000313" key="2">
    <source>
        <dbReference type="Proteomes" id="UP000004506"/>
    </source>
</evidence>
<proteinExistence type="predicted"/>
<reference evidence="2" key="2">
    <citation type="submission" date="2008-04" db="EMBL/GenBank/DDBJ databases">
        <title>Draft genome sequence of Providencia stuartii(ATCC 25827).</title>
        <authorList>
            <person name="Sudarsanam P."/>
            <person name="Ley R."/>
            <person name="Guruge J."/>
            <person name="Turnbaugh P.J."/>
            <person name="Mahowald M."/>
            <person name="Liep D."/>
            <person name="Gordon J."/>
        </authorList>
    </citation>
    <scope>NUCLEOTIDE SEQUENCE [LARGE SCALE GENOMIC DNA]</scope>
    <source>
        <strain evidence="2">ATCC 25827</strain>
    </source>
</reference>
<dbReference type="AlphaFoldDB" id="A0AA86YEL2"/>
<gene>
    <name evidence="1" type="ORF">PROSTU_04704</name>
</gene>
<evidence type="ECO:0000313" key="1">
    <source>
        <dbReference type="EMBL" id="EDU57460.1"/>
    </source>
</evidence>
<sequence>MLFISIKRSFKGVLYPIRDTFRLFTKNNDDFNLKTICKII</sequence>
<dbReference type="EMBL" id="ABJD02000118">
    <property type="protein sequence ID" value="EDU57460.1"/>
    <property type="molecule type" value="Genomic_DNA"/>
</dbReference>
<protein>
    <submittedName>
        <fullName evidence="1">Uncharacterized protein</fullName>
    </submittedName>
</protein>
<reference evidence="2" key="1">
    <citation type="submission" date="2008-04" db="EMBL/GenBank/DDBJ databases">
        <title>Draft genome sequence of Providencia stuartii (ATCC 25827).</title>
        <authorList>
            <person name="Sudarsanam P."/>
            <person name="Ley R."/>
            <person name="Guruge J."/>
            <person name="Turnbaugh P.J."/>
            <person name="Mahowald M."/>
            <person name="Liep D."/>
            <person name="Gordon J."/>
        </authorList>
    </citation>
    <scope>NUCLEOTIDE SEQUENCE [LARGE SCALE GENOMIC DNA]</scope>
    <source>
        <strain evidence="2">ATCC 25827</strain>
    </source>
</reference>
<reference evidence="1 2" key="3">
    <citation type="submission" date="2008-05" db="EMBL/GenBank/DDBJ databases">
        <authorList>
            <person name="Fulton L."/>
            <person name="Clifton S."/>
            <person name="Fulton B."/>
            <person name="Xu J."/>
            <person name="Minx P."/>
            <person name="Pepin K.H."/>
            <person name="Johnson M."/>
            <person name="Thiruvilangam P."/>
            <person name="Bhonagiri V."/>
            <person name="Nash W.E."/>
            <person name="Mardis E.R."/>
            <person name="Wilson R.K."/>
        </authorList>
    </citation>
    <scope>NUCLEOTIDE SEQUENCE [LARGE SCALE GENOMIC DNA]</scope>
    <source>
        <strain evidence="1 2">ATCC 25827</strain>
    </source>
</reference>
<organism evidence="1 2">
    <name type="scientific">Providencia stuartii ATCC 25827</name>
    <dbReference type="NCBI Taxonomy" id="471874"/>
    <lineage>
        <taxon>Bacteria</taxon>
        <taxon>Pseudomonadati</taxon>
        <taxon>Pseudomonadota</taxon>
        <taxon>Gammaproteobacteria</taxon>
        <taxon>Enterobacterales</taxon>
        <taxon>Morganellaceae</taxon>
        <taxon>Providencia</taxon>
    </lineage>
</organism>
<accession>A0AA86YEL2</accession>
<dbReference type="Proteomes" id="UP000004506">
    <property type="component" value="Unassembled WGS sequence"/>
</dbReference>
<comment type="caution">
    <text evidence="1">The sequence shown here is derived from an EMBL/GenBank/DDBJ whole genome shotgun (WGS) entry which is preliminary data.</text>
</comment>
<name>A0AA86YEL2_PROST</name>